<gene>
    <name evidence="3" type="ORF">Clacol_005459</name>
</gene>
<dbReference type="InterPro" id="IPR007111">
    <property type="entry name" value="NACHT_NTPase"/>
</dbReference>
<dbReference type="InterPro" id="IPR056884">
    <property type="entry name" value="NPHP3-like_N"/>
</dbReference>
<dbReference type="AlphaFoldDB" id="A0AAV5AC36"/>
<evidence type="ECO:0000313" key="3">
    <source>
        <dbReference type="EMBL" id="GJJ11227.1"/>
    </source>
</evidence>
<accession>A0AAV5AC36</accession>
<dbReference type="InterPro" id="IPR027417">
    <property type="entry name" value="P-loop_NTPase"/>
</dbReference>
<proteinExistence type="predicted"/>
<organism evidence="3 4">
    <name type="scientific">Clathrus columnatus</name>
    <dbReference type="NCBI Taxonomy" id="1419009"/>
    <lineage>
        <taxon>Eukaryota</taxon>
        <taxon>Fungi</taxon>
        <taxon>Dikarya</taxon>
        <taxon>Basidiomycota</taxon>
        <taxon>Agaricomycotina</taxon>
        <taxon>Agaricomycetes</taxon>
        <taxon>Phallomycetidae</taxon>
        <taxon>Phallales</taxon>
        <taxon>Clathraceae</taxon>
        <taxon>Clathrus</taxon>
    </lineage>
</organism>
<dbReference type="SUPFAM" id="SSF52540">
    <property type="entry name" value="P-loop containing nucleoside triphosphate hydrolases"/>
    <property type="match status" value="1"/>
</dbReference>
<feature type="domain" description="NACHT" evidence="2">
    <location>
        <begin position="97"/>
        <end position="242"/>
    </location>
</feature>
<keyword evidence="4" id="KW-1185">Reference proteome</keyword>
<dbReference type="Gene3D" id="3.40.50.300">
    <property type="entry name" value="P-loop containing nucleotide triphosphate hydrolases"/>
    <property type="match status" value="1"/>
</dbReference>
<sequence length="474" mass="53083">MDRFQKNLDNIKKEVAENVSLQTNIAVSRLTDELSSLRQHIGDKDTVQHVTNPILGSLDDMPYARGLGYDPNKGALPGTHRTIINQIHDWISKDSERVFLLLGQAGTGKTAIATTVAQFFDSQKRLGSFVGFCEDGDGRDASKTLFSTIARNLVNIDEKFQDNLLDIIRDRSLRTIPIMAIQFEHFIVKPSRASEIIGPVLIIIDGLDENDEPGGQLVSALTLIMEHSSSLARNYRFLITSRLHKRIQAWYDSLSDGSHANVLCKRMEEVSWAEITDDVKTYFASQLSGIAGIDDSWQSLLVERAEGHFQSAKVICDYIKDRNDCCGDFSADSNVLNESLRNMNIYFNEILTREPMFGNPQHLLSFKVIMATLITAGSFPVTVKDLQSFLSNRVLCQVPKVMLSVQSLFSGVHDLSTPVRPVHTFFFTFLKSPSIVPGQENRFHVEISEISRQAVEDWLVSIGKTQTLGINDLE</sequence>
<dbReference type="Pfam" id="PF24883">
    <property type="entry name" value="NPHP3_N"/>
    <property type="match status" value="1"/>
</dbReference>
<dbReference type="PANTHER" id="PTHR10039:SF14">
    <property type="entry name" value="NACHT DOMAIN-CONTAINING PROTEIN"/>
    <property type="match status" value="1"/>
</dbReference>
<evidence type="ECO:0000313" key="4">
    <source>
        <dbReference type="Proteomes" id="UP001050691"/>
    </source>
</evidence>
<reference evidence="3" key="1">
    <citation type="submission" date="2021-10" db="EMBL/GenBank/DDBJ databases">
        <title>De novo Genome Assembly of Clathrus columnatus (Basidiomycota, Fungi) Using Illumina and Nanopore Sequence Data.</title>
        <authorList>
            <person name="Ogiso-Tanaka E."/>
            <person name="Itagaki H."/>
            <person name="Hosoya T."/>
            <person name="Hosaka K."/>
        </authorList>
    </citation>
    <scope>NUCLEOTIDE SEQUENCE</scope>
    <source>
        <strain evidence="3">MO-923</strain>
    </source>
</reference>
<name>A0AAV5AC36_9AGAM</name>
<evidence type="ECO:0000256" key="1">
    <source>
        <dbReference type="ARBA" id="ARBA00022737"/>
    </source>
</evidence>
<keyword evidence="1" id="KW-0677">Repeat</keyword>
<dbReference type="Proteomes" id="UP001050691">
    <property type="component" value="Unassembled WGS sequence"/>
</dbReference>
<protein>
    <recommendedName>
        <fullName evidence="2">NACHT domain-containing protein</fullName>
    </recommendedName>
</protein>
<evidence type="ECO:0000259" key="2">
    <source>
        <dbReference type="PROSITE" id="PS50837"/>
    </source>
</evidence>
<comment type="caution">
    <text evidence="3">The sequence shown here is derived from an EMBL/GenBank/DDBJ whole genome shotgun (WGS) entry which is preliminary data.</text>
</comment>
<dbReference type="PROSITE" id="PS50837">
    <property type="entry name" value="NACHT"/>
    <property type="match status" value="1"/>
</dbReference>
<dbReference type="PANTHER" id="PTHR10039">
    <property type="entry name" value="AMELOGENIN"/>
    <property type="match status" value="1"/>
</dbReference>
<dbReference type="EMBL" id="BPWL01000006">
    <property type="protein sequence ID" value="GJJ11227.1"/>
    <property type="molecule type" value="Genomic_DNA"/>
</dbReference>